<dbReference type="AlphaFoldDB" id="A0A5P1FE22"/>
<keyword evidence="3" id="KW-1185">Reference proteome</keyword>
<protein>
    <submittedName>
        <fullName evidence="2">Uncharacterized protein</fullName>
    </submittedName>
</protein>
<dbReference type="Gramene" id="ONK76362">
    <property type="protein sequence ID" value="ONK76362"/>
    <property type="gene ID" value="A4U43_C03F26900"/>
</dbReference>
<dbReference type="EMBL" id="CM007383">
    <property type="protein sequence ID" value="ONK76362.1"/>
    <property type="molecule type" value="Genomic_DNA"/>
</dbReference>
<reference evidence="3" key="1">
    <citation type="journal article" date="2017" name="Nat. Commun.">
        <title>The asparagus genome sheds light on the origin and evolution of a young Y chromosome.</title>
        <authorList>
            <person name="Harkess A."/>
            <person name="Zhou J."/>
            <person name="Xu C."/>
            <person name="Bowers J.E."/>
            <person name="Van der Hulst R."/>
            <person name="Ayyampalayam S."/>
            <person name="Mercati F."/>
            <person name="Riccardi P."/>
            <person name="McKain M.R."/>
            <person name="Kakrana A."/>
            <person name="Tang H."/>
            <person name="Ray J."/>
            <person name="Groenendijk J."/>
            <person name="Arikit S."/>
            <person name="Mathioni S.M."/>
            <person name="Nakano M."/>
            <person name="Shan H."/>
            <person name="Telgmann-Rauber A."/>
            <person name="Kanno A."/>
            <person name="Yue Z."/>
            <person name="Chen H."/>
            <person name="Li W."/>
            <person name="Chen Y."/>
            <person name="Xu X."/>
            <person name="Zhang Y."/>
            <person name="Luo S."/>
            <person name="Chen H."/>
            <person name="Gao J."/>
            <person name="Mao Z."/>
            <person name="Pires J.C."/>
            <person name="Luo M."/>
            <person name="Kudrna D."/>
            <person name="Wing R.A."/>
            <person name="Meyers B.C."/>
            <person name="Yi K."/>
            <person name="Kong H."/>
            <person name="Lavrijsen P."/>
            <person name="Sunseri F."/>
            <person name="Falavigna A."/>
            <person name="Ye Y."/>
            <person name="Leebens-Mack J.H."/>
            <person name="Chen G."/>
        </authorList>
    </citation>
    <scope>NUCLEOTIDE SEQUENCE [LARGE SCALE GENOMIC DNA]</scope>
    <source>
        <strain evidence="3">cv. DH0086</strain>
    </source>
</reference>
<organism evidence="2 3">
    <name type="scientific">Asparagus officinalis</name>
    <name type="common">Garden asparagus</name>
    <dbReference type="NCBI Taxonomy" id="4686"/>
    <lineage>
        <taxon>Eukaryota</taxon>
        <taxon>Viridiplantae</taxon>
        <taxon>Streptophyta</taxon>
        <taxon>Embryophyta</taxon>
        <taxon>Tracheophyta</taxon>
        <taxon>Spermatophyta</taxon>
        <taxon>Magnoliopsida</taxon>
        <taxon>Liliopsida</taxon>
        <taxon>Asparagales</taxon>
        <taxon>Asparagaceae</taxon>
        <taxon>Asparagoideae</taxon>
        <taxon>Asparagus</taxon>
    </lineage>
</organism>
<evidence type="ECO:0000313" key="3">
    <source>
        <dbReference type="Proteomes" id="UP000243459"/>
    </source>
</evidence>
<evidence type="ECO:0000313" key="2">
    <source>
        <dbReference type="EMBL" id="ONK76362.1"/>
    </source>
</evidence>
<evidence type="ECO:0000256" key="1">
    <source>
        <dbReference type="SAM" id="Phobius"/>
    </source>
</evidence>
<keyword evidence="1" id="KW-1133">Transmembrane helix</keyword>
<sequence length="118" mass="13235">MDLKSLKRWISNLGTILGICQILTHEIQPKKNPDSSFSPLSRRSCQSPDCELDLHLHLKARSRSRSRSRSILVFSSLSVALLKLLQFLIGIQGFGDFDGFLANSNKECLSHLKGLLKL</sequence>
<gene>
    <name evidence="2" type="ORF">A4U43_C03F26900</name>
</gene>
<proteinExistence type="predicted"/>
<name>A0A5P1FE22_ASPOF</name>
<feature type="transmembrane region" description="Helical" evidence="1">
    <location>
        <begin position="71"/>
        <end position="91"/>
    </location>
</feature>
<keyword evidence="1" id="KW-0812">Transmembrane</keyword>
<keyword evidence="1" id="KW-0472">Membrane</keyword>
<dbReference type="Proteomes" id="UP000243459">
    <property type="component" value="Chromosome 3"/>
</dbReference>
<accession>A0A5P1FE22</accession>